<dbReference type="CDD" id="cd02065">
    <property type="entry name" value="B12-binding_like"/>
    <property type="match status" value="1"/>
</dbReference>
<comment type="caution">
    <text evidence="7">The sequence shown here is derived from an EMBL/GenBank/DDBJ whole genome shotgun (WGS) entry which is preliminary data.</text>
</comment>
<dbReference type="Gene3D" id="1.10.1240.10">
    <property type="entry name" value="Methionine synthase domain"/>
    <property type="match status" value="1"/>
</dbReference>
<organism evidence="7 8">
    <name type="scientific">Chitinimonas prasina</name>
    <dbReference type="NCBI Taxonomy" id="1434937"/>
    <lineage>
        <taxon>Bacteria</taxon>
        <taxon>Pseudomonadati</taxon>
        <taxon>Pseudomonadota</taxon>
        <taxon>Betaproteobacteria</taxon>
        <taxon>Neisseriales</taxon>
        <taxon>Chitinibacteraceae</taxon>
        <taxon>Chitinimonas</taxon>
    </lineage>
</organism>
<dbReference type="PROSITE" id="PS51332">
    <property type="entry name" value="B12_BINDING"/>
    <property type="match status" value="1"/>
</dbReference>
<evidence type="ECO:0000313" key="8">
    <source>
        <dbReference type="Proteomes" id="UP001156706"/>
    </source>
</evidence>
<dbReference type="InterPro" id="IPR009061">
    <property type="entry name" value="DNA-bd_dom_put_sf"/>
</dbReference>
<dbReference type="SMART" id="SM00422">
    <property type="entry name" value="HTH_MERR"/>
    <property type="match status" value="1"/>
</dbReference>
<dbReference type="Gene3D" id="1.10.1660.10">
    <property type="match status" value="1"/>
</dbReference>
<dbReference type="Gene3D" id="3.40.50.280">
    <property type="entry name" value="Cobalamin-binding domain"/>
    <property type="match status" value="1"/>
</dbReference>
<evidence type="ECO:0000259" key="5">
    <source>
        <dbReference type="PROSITE" id="PS50937"/>
    </source>
</evidence>
<dbReference type="SUPFAM" id="SSF46955">
    <property type="entry name" value="Putative DNA-binding domain"/>
    <property type="match status" value="1"/>
</dbReference>
<accession>A0ABQ5YFA3</accession>
<dbReference type="Pfam" id="PF13411">
    <property type="entry name" value="MerR_1"/>
    <property type="match status" value="1"/>
</dbReference>
<reference evidence="8" key="1">
    <citation type="journal article" date="2019" name="Int. J. Syst. Evol. Microbiol.">
        <title>The Global Catalogue of Microorganisms (GCM) 10K type strain sequencing project: providing services to taxonomists for standard genome sequencing and annotation.</title>
        <authorList>
            <consortium name="The Broad Institute Genomics Platform"/>
            <consortium name="The Broad Institute Genome Sequencing Center for Infectious Disease"/>
            <person name="Wu L."/>
            <person name="Ma J."/>
        </authorList>
    </citation>
    <scope>NUCLEOTIDE SEQUENCE [LARGE SCALE GENOMIC DNA]</scope>
    <source>
        <strain evidence="8">NBRC 110044</strain>
    </source>
</reference>
<dbReference type="InterPro" id="IPR047057">
    <property type="entry name" value="MerR_fam"/>
</dbReference>
<keyword evidence="1" id="KW-0678">Repressor</keyword>
<evidence type="ECO:0000256" key="1">
    <source>
        <dbReference type="ARBA" id="ARBA00022491"/>
    </source>
</evidence>
<dbReference type="Proteomes" id="UP001156706">
    <property type="component" value="Unassembled WGS sequence"/>
</dbReference>
<evidence type="ECO:0000256" key="2">
    <source>
        <dbReference type="ARBA" id="ARBA00023015"/>
    </source>
</evidence>
<dbReference type="InterPro" id="IPR036594">
    <property type="entry name" value="Meth_synthase_dom"/>
</dbReference>
<dbReference type="EMBL" id="BSOG01000001">
    <property type="protein sequence ID" value="GLR11639.1"/>
    <property type="molecule type" value="Genomic_DNA"/>
</dbReference>
<dbReference type="PROSITE" id="PS50937">
    <property type="entry name" value="HTH_MERR_2"/>
    <property type="match status" value="1"/>
</dbReference>
<feature type="domain" description="B12-binding" evidence="6">
    <location>
        <begin position="180"/>
        <end position="302"/>
    </location>
</feature>
<gene>
    <name evidence="7" type="primary">carH_1</name>
    <name evidence="7" type="ORF">GCM10007907_04290</name>
</gene>
<dbReference type="PANTHER" id="PTHR30204">
    <property type="entry name" value="REDOX-CYCLING DRUG-SENSING TRANSCRIPTIONAL ACTIVATOR SOXR"/>
    <property type="match status" value="1"/>
</dbReference>
<dbReference type="InterPro" id="IPR006158">
    <property type="entry name" value="Cobalamin-bd"/>
</dbReference>
<dbReference type="InterPro" id="IPR000551">
    <property type="entry name" value="MerR-type_HTH_dom"/>
</dbReference>
<keyword evidence="8" id="KW-1185">Reference proteome</keyword>
<protein>
    <submittedName>
        <fullName evidence="7">HTH-type transcriptional repressor CarH</fullName>
    </submittedName>
</protein>
<dbReference type="InterPro" id="IPR036724">
    <property type="entry name" value="Cobalamin-bd_sf"/>
</dbReference>
<keyword evidence="4" id="KW-0804">Transcription</keyword>
<proteinExistence type="predicted"/>
<evidence type="ECO:0000313" key="7">
    <source>
        <dbReference type="EMBL" id="GLR11639.1"/>
    </source>
</evidence>
<dbReference type="PANTHER" id="PTHR30204:SF69">
    <property type="entry name" value="MERR-FAMILY TRANSCRIPTIONAL REGULATOR"/>
    <property type="match status" value="1"/>
</dbReference>
<name>A0ABQ5YFA3_9NEIS</name>
<evidence type="ECO:0000256" key="3">
    <source>
        <dbReference type="ARBA" id="ARBA00023125"/>
    </source>
</evidence>
<sequence length="302" mass="33411">MQVDQTLGLNISAVERETGLSKELLRIWERRYGFPLPGRDAQGDRVYPPEQVEKLRLVRRLLDRGLRPSKIVRGEVAELAQLLERMGSGGRHGASGTDVDPLIECLARRDLGELQRYLQGELVVRGLRDFVAEFMPQANNRIGEAWFSGEISAWQEHCYVEQISQTVRMAVNGINQPLAAPRVLLTTPSGEQHGLGLLMVEAMLRMQGCQTWSLGTSLPLDDMVEASCELGCDILALSLSSTFPVREAGELVAVLRQRLPSAVSLWLGGAGVGGLKRLPPNVLRLERLIDIAPAVGHWRTEH</sequence>
<evidence type="ECO:0000256" key="4">
    <source>
        <dbReference type="ARBA" id="ARBA00023163"/>
    </source>
</evidence>
<dbReference type="Pfam" id="PF02310">
    <property type="entry name" value="B12-binding"/>
    <property type="match status" value="1"/>
</dbReference>
<evidence type="ECO:0000259" key="6">
    <source>
        <dbReference type="PROSITE" id="PS51332"/>
    </source>
</evidence>
<keyword evidence="2" id="KW-0805">Transcription regulation</keyword>
<keyword evidence="3" id="KW-0238">DNA-binding</keyword>
<dbReference type="SUPFAM" id="SSF52242">
    <property type="entry name" value="Cobalamin (vitamin B12)-binding domain"/>
    <property type="match status" value="1"/>
</dbReference>
<feature type="domain" description="HTH merR-type" evidence="5">
    <location>
        <begin position="8"/>
        <end position="66"/>
    </location>
</feature>
<dbReference type="RefSeq" id="WP_284194785.1">
    <property type="nucleotide sequence ID" value="NZ_BSOG01000001.1"/>
</dbReference>